<dbReference type="PANTHER" id="PTHR39203">
    <property type="entry name" value="CYTOPLASMIC PROTEIN-RELATED"/>
    <property type="match status" value="1"/>
</dbReference>
<keyword evidence="3" id="KW-1185">Reference proteome</keyword>
<proteinExistence type="predicted"/>
<dbReference type="InterPro" id="IPR009326">
    <property type="entry name" value="DUF984"/>
</dbReference>
<comment type="caution">
    <text evidence="2">The sequence shown here is derived from an EMBL/GenBank/DDBJ whole genome shotgun (WGS) entry which is preliminary data.</text>
</comment>
<gene>
    <name evidence="2" type="ORF">RIF25_09545</name>
</gene>
<organism evidence="2 3">
    <name type="scientific">Pseudocalidococcus azoricus BACA0444</name>
    <dbReference type="NCBI Taxonomy" id="2918990"/>
    <lineage>
        <taxon>Bacteria</taxon>
        <taxon>Bacillati</taxon>
        <taxon>Cyanobacteriota</taxon>
        <taxon>Cyanophyceae</taxon>
        <taxon>Acaryochloridales</taxon>
        <taxon>Thermosynechococcaceae</taxon>
        <taxon>Pseudocalidococcus</taxon>
        <taxon>Pseudocalidococcus azoricus</taxon>
    </lineage>
</organism>
<dbReference type="RefSeq" id="WP_322878308.1">
    <property type="nucleotide sequence ID" value="NZ_JAVMIP010000008.1"/>
</dbReference>
<feature type="domain" description="ASCH" evidence="1">
    <location>
        <begin position="43"/>
        <end position="166"/>
    </location>
</feature>
<dbReference type="CDD" id="cd06553">
    <property type="entry name" value="ASCH_Ef3133_like"/>
    <property type="match status" value="1"/>
</dbReference>
<dbReference type="InterPro" id="IPR007374">
    <property type="entry name" value="ASCH_domain"/>
</dbReference>
<sequence>MLFFTGLYMLDEFCRAKSVAQFWQAYLESNPTVLSTRDHAEAVQFGDYPDLANELGQLVLRGDKTATCSALWEWEAATEEIPKVGLKRIVIDGVNNPLCVIETTEVKLCPFNQVDAQFAADEGEGDQTLATWRREHWAYFSRVLPEIGQQPTPEMLLVCERFRVIFP</sequence>
<name>A0AAE4FU74_9CYAN</name>
<dbReference type="EMBL" id="JAVMIP010000008">
    <property type="protein sequence ID" value="MDS3861051.1"/>
    <property type="molecule type" value="Genomic_DNA"/>
</dbReference>
<dbReference type="SMART" id="SM01022">
    <property type="entry name" value="ASCH"/>
    <property type="match status" value="1"/>
</dbReference>
<reference evidence="3" key="1">
    <citation type="submission" date="2023-07" db="EMBL/GenBank/DDBJ databases">
        <authorList>
            <person name="Luz R."/>
            <person name="Cordeiro R."/>
            <person name="Fonseca A."/>
            <person name="Goncalves V."/>
        </authorList>
    </citation>
    <scope>NUCLEOTIDE SEQUENCE [LARGE SCALE GENOMIC DNA]</scope>
    <source>
        <strain evidence="3">BACA0444</strain>
    </source>
</reference>
<dbReference type="Gene3D" id="3.10.400.10">
    <property type="entry name" value="Sulfate adenylyltransferase"/>
    <property type="match status" value="1"/>
</dbReference>
<dbReference type="Proteomes" id="UP001268256">
    <property type="component" value="Unassembled WGS sequence"/>
</dbReference>
<dbReference type="PANTHER" id="PTHR39203:SF1">
    <property type="entry name" value="CYTOPLASMIC PROTEIN"/>
    <property type="match status" value="1"/>
</dbReference>
<evidence type="ECO:0000313" key="3">
    <source>
        <dbReference type="Proteomes" id="UP001268256"/>
    </source>
</evidence>
<dbReference type="Pfam" id="PF04266">
    <property type="entry name" value="ASCH"/>
    <property type="match status" value="1"/>
</dbReference>
<dbReference type="PIRSF" id="PIRSF021320">
    <property type="entry name" value="DUF984"/>
    <property type="match status" value="1"/>
</dbReference>
<accession>A0AAE4FU74</accession>
<dbReference type="AlphaFoldDB" id="A0AAE4FU74"/>
<dbReference type="InterPro" id="IPR015947">
    <property type="entry name" value="PUA-like_sf"/>
</dbReference>
<protein>
    <submittedName>
        <fullName evidence="2">ASCH domain-containing protein</fullName>
    </submittedName>
</protein>
<dbReference type="SUPFAM" id="SSF88697">
    <property type="entry name" value="PUA domain-like"/>
    <property type="match status" value="1"/>
</dbReference>
<evidence type="ECO:0000259" key="1">
    <source>
        <dbReference type="SMART" id="SM01022"/>
    </source>
</evidence>
<evidence type="ECO:0000313" key="2">
    <source>
        <dbReference type="EMBL" id="MDS3861051.1"/>
    </source>
</evidence>